<feature type="binding site" evidence="4">
    <location>
        <position position="34"/>
    </location>
    <ligand>
        <name>NAD(+)</name>
        <dbReference type="ChEBI" id="CHEBI:57540"/>
    </ligand>
</feature>
<gene>
    <name evidence="8" type="ORF">COX74_01605</name>
</gene>
<dbReference type="InterPro" id="IPR020831">
    <property type="entry name" value="GlycerAld/Erythrose_P_DH"/>
</dbReference>
<evidence type="ECO:0000256" key="2">
    <source>
        <dbReference type="PIRSR" id="PIRSR000149-1"/>
    </source>
</evidence>
<feature type="site" description="Activates thiol group during catalysis" evidence="5">
    <location>
        <position position="159"/>
    </location>
</feature>
<dbReference type="Pfam" id="PF02800">
    <property type="entry name" value="Gp_dh_C"/>
    <property type="match status" value="1"/>
</dbReference>
<protein>
    <submittedName>
        <fullName evidence="8">Type I glyceraldehyde-3-phosphate dehydrogenase</fullName>
    </submittedName>
</protein>
<evidence type="ECO:0000313" key="9">
    <source>
        <dbReference type="Proteomes" id="UP000229364"/>
    </source>
</evidence>
<evidence type="ECO:0000256" key="6">
    <source>
        <dbReference type="RuleBase" id="RU000397"/>
    </source>
</evidence>
<dbReference type="PANTHER" id="PTHR43148">
    <property type="entry name" value="GLYCERALDEHYDE-3-PHOSPHATE DEHYDROGENASE 2"/>
    <property type="match status" value="1"/>
</dbReference>
<dbReference type="SUPFAM" id="SSF55347">
    <property type="entry name" value="Glyceraldehyde-3-phosphate dehydrogenase-like, C-terminal domain"/>
    <property type="match status" value="1"/>
</dbReference>
<evidence type="ECO:0000256" key="1">
    <source>
        <dbReference type="ARBA" id="ARBA00023002"/>
    </source>
</evidence>
<feature type="binding site" evidence="4">
    <location>
        <position position="99"/>
    </location>
    <ligand>
        <name>NAD(+)</name>
        <dbReference type="ChEBI" id="CHEBI:57540"/>
    </ligand>
</feature>
<dbReference type="Gene3D" id="3.30.360.10">
    <property type="entry name" value="Dihydrodipicolinate Reductase, domain 2"/>
    <property type="match status" value="1"/>
</dbReference>
<dbReference type="PIRSF" id="PIRSF000149">
    <property type="entry name" value="GAP_DH"/>
    <property type="match status" value="1"/>
</dbReference>
<comment type="similarity">
    <text evidence="6">Belongs to the glyceraldehyde-3-phosphate dehydrogenase family.</text>
</comment>
<dbReference type="CDD" id="cd05214">
    <property type="entry name" value="GAPDH_I_N"/>
    <property type="match status" value="1"/>
</dbReference>
<feature type="binding site" evidence="4">
    <location>
        <position position="303"/>
    </location>
    <ligand>
        <name>NAD(+)</name>
        <dbReference type="ChEBI" id="CHEBI:57540"/>
    </ligand>
</feature>
<dbReference type="InterPro" id="IPR020829">
    <property type="entry name" value="GlycerAld_3-P_DH_cat"/>
</dbReference>
<reference evidence="9" key="1">
    <citation type="submission" date="2017-09" db="EMBL/GenBank/DDBJ databases">
        <title>Depth-based differentiation of microbial function through sediment-hosted aquifers and enrichment of novel symbionts in the deep terrestrial subsurface.</title>
        <authorList>
            <person name="Probst A.J."/>
            <person name="Ladd B."/>
            <person name="Jarett J.K."/>
            <person name="Geller-Mcgrath D.E."/>
            <person name="Sieber C.M.K."/>
            <person name="Emerson J.B."/>
            <person name="Anantharaman K."/>
            <person name="Thomas B.C."/>
            <person name="Malmstrom R."/>
            <person name="Stieglmeier M."/>
            <person name="Klingl A."/>
            <person name="Woyke T."/>
            <person name="Ryan C.M."/>
            <person name="Banfield J.F."/>
        </authorList>
    </citation>
    <scope>NUCLEOTIDE SEQUENCE [LARGE SCALE GENOMIC DNA]</scope>
</reference>
<accession>A0A2M7VJ23</accession>
<dbReference type="GO" id="GO:0016620">
    <property type="term" value="F:oxidoreductase activity, acting on the aldehyde or oxo group of donors, NAD or NADP as acceptor"/>
    <property type="evidence" value="ECO:0007669"/>
    <property type="project" value="InterPro"/>
</dbReference>
<dbReference type="AlphaFoldDB" id="A0A2M7VJ23"/>
<evidence type="ECO:0000259" key="7">
    <source>
        <dbReference type="SMART" id="SM00846"/>
    </source>
</evidence>
<feature type="binding site" evidence="3">
    <location>
        <position position="162"/>
    </location>
    <ligand>
        <name>D-glyceraldehyde 3-phosphate</name>
        <dbReference type="ChEBI" id="CHEBI:59776"/>
    </ligand>
</feature>
<feature type="binding site" evidence="3">
    <location>
        <begin position="187"/>
        <end position="188"/>
    </location>
    <ligand>
        <name>D-glyceraldehyde 3-phosphate</name>
        <dbReference type="ChEBI" id="CHEBI:59776"/>
    </ligand>
</feature>
<feature type="binding site" evidence="3">
    <location>
        <position position="210"/>
    </location>
    <ligand>
        <name>D-glyceraldehyde 3-phosphate</name>
        <dbReference type="ChEBI" id="CHEBI:59776"/>
    </ligand>
</feature>
<name>A0A2M7VJ23_9BACT</name>
<organism evidence="8 9">
    <name type="scientific">bacterium (Candidatus Gribaldobacteria) CG_4_10_14_0_2_um_filter_41_16</name>
    <dbReference type="NCBI Taxonomy" id="2014265"/>
    <lineage>
        <taxon>Bacteria</taxon>
        <taxon>Candidatus Gribaldobacteria</taxon>
    </lineage>
</organism>
<sequence length="322" mass="35199">MIKIAINGFGRIGALTAKRMLEKHPFLQLAAVNDLANEENLKQSFGQQLNAKFFAEKDPANLPWKDLGIDLVLECSGFFTEIDGAKKHLLAGAKKVIISAPSDSPEIPTYLLGVNAEKYNPAQDDMISMGSCTTNAVAPVAKILDKHFGVKAGFINTTHSYTNSQNKQYPNWRADPASQLSIIPSTTGASKTVEKCLPQLKGKLNGLSLRVPTEDVSIVEFVFLAKKKATAEQVNEVLQKAAEGTEFLQPPKELGSLQSQILKFENKKLISNDLKGSEYSSIVDGSLTQTFGKLIKVLIWYDNEAGYAARLSEMAEFVATRC</sequence>
<proteinExistence type="inferred from homology"/>
<feature type="binding site" evidence="4">
    <location>
        <begin position="11"/>
        <end position="12"/>
    </location>
    <ligand>
        <name>NAD(+)</name>
        <dbReference type="ChEBI" id="CHEBI:57540"/>
    </ligand>
</feature>
<dbReference type="InterPro" id="IPR036291">
    <property type="entry name" value="NAD(P)-bd_dom_sf"/>
</dbReference>
<dbReference type="GO" id="GO:0051287">
    <property type="term" value="F:NAD binding"/>
    <property type="evidence" value="ECO:0007669"/>
    <property type="project" value="InterPro"/>
</dbReference>
<dbReference type="PRINTS" id="PR00078">
    <property type="entry name" value="G3PDHDRGNASE"/>
</dbReference>
<dbReference type="SUPFAM" id="SSF51735">
    <property type="entry name" value="NAD(P)-binding Rossmann-fold domains"/>
    <property type="match status" value="1"/>
</dbReference>
<keyword evidence="4" id="KW-0520">NAD</keyword>
<dbReference type="InterPro" id="IPR020828">
    <property type="entry name" value="GlycerAld_3-P_DH_NAD(P)-bd"/>
</dbReference>
<dbReference type="Gene3D" id="3.40.50.720">
    <property type="entry name" value="NAD(P)-binding Rossmann-like Domain"/>
    <property type="match status" value="2"/>
</dbReference>
<evidence type="ECO:0000256" key="5">
    <source>
        <dbReference type="PIRSR" id="PIRSR000149-4"/>
    </source>
</evidence>
<dbReference type="Pfam" id="PF00044">
    <property type="entry name" value="Gp_dh_N"/>
    <property type="match status" value="1"/>
</dbReference>
<feature type="domain" description="Glyceraldehyde 3-phosphate dehydrogenase NAD(P) binding" evidence="7">
    <location>
        <begin position="2"/>
        <end position="132"/>
    </location>
</feature>
<feature type="binding site" evidence="3">
    <location>
        <begin position="131"/>
        <end position="133"/>
    </location>
    <ligand>
        <name>D-glyceraldehyde 3-phosphate</name>
        <dbReference type="ChEBI" id="CHEBI:59776"/>
    </ligand>
</feature>
<evidence type="ECO:0000256" key="4">
    <source>
        <dbReference type="PIRSR" id="PIRSR000149-3"/>
    </source>
</evidence>
<comment type="caution">
    <text evidence="8">The sequence shown here is derived from an EMBL/GenBank/DDBJ whole genome shotgun (WGS) entry which is preliminary data.</text>
</comment>
<evidence type="ECO:0000256" key="3">
    <source>
        <dbReference type="PIRSR" id="PIRSR000149-2"/>
    </source>
</evidence>
<feature type="active site" description="Nucleophile" evidence="2">
    <location>
        <position position="132"/>
    </location>
</feature>
<evidence type="ECO:0000313" key="8">
    <source>
        <dbReference type="EMBL" id="PJA01659.1"/>
    </source>
</evidence>
<dbReference type="Proteomes" id="UP000229364">
    <property type="component" value="Unassembled WGS sequence"/>
</dbReference>
<keyword evidence="1" id="KW-0560">Oxidoreductase</keyword>
<keyword evidence="4" id="KW-0547">Nucleotide-binding</keyword>
<dbReference type="SMART" id="SM00846">
    <property type="entry name" value="Gp_dh_N"/>
    <property type="match status" value="1"/>
</dbReference>
<dbReference type="EMBL" id="PFPR01000036">
    <property type="protein sequence ID" value="PJA01659.1"/>
    <property type="molecule type" value="Genomic_DNA"/>
</dbReference>